<accession>A0A6J5L5H6</accession>
<reference evidence="1" key="1">
    <citation type="submission" date="2020-04" db="EMBL/GenBank/DDBJ databases">
        <authorList>
            <person name="Chiriac C."/>
            <person name="Salcher M."/>
            <person name="Ghai R."/>
            <person name="Kavagutti S V."/>
        </authorList>
    </citation>
    <scope>NUCLEOTIDE SEQUENCE</scope>
</reference>
<organism evidence="1">
    <name type="scientific">uncultured Caudovirales phage</name>
    <dbReference type="NCBI Taxonomy" id="2100421"/>
    <lineage>
        <taxon>Viruses</taxon>
        <taxon>Duplodnaviria</taxon>
        <taxon>Heunggongvirae</taxon>
        <taxon>Uroviricota</taxon>
        <taxon>Caudoviricetes</taxon>
        <taxon>Peduoviridae</taxon>
        <taxon>Maltschvirus</taxon>
        <taxon>Maltschvirus maltsch</taxon>
    </lineage>
</organism>
<protein>
    <submittedName>
        <fullName evidence="1">Uncharacterized protein</fullName>
    </submittedName>
</protein>
<proteinExistence type="predicted"/>
<sequence>MRGRAWWSLPLGDWPHVWIARAEPDHRTLVLNSTGTVLQAFSIAYPLETYVAALRGIEVPPRIMYLPPWPQREAAAGLRWPLTCVGVVKAALGIDAPFVQTPAALARHLAARGGTFEET</sequence>
<name>A0A6J5L5H6_9CAUD</name>
<evidence type="ECO:0000313" key="1">
    <source>
        <dbReference type="EMBL" id="CAB4128437.1"/>
    </source>
</evidence>
<dbReference type="EMBL" id="LR796221">
    <property type="protein sequence ID" value="CAB4128437.1"/>
    <property type="molecule type" value="Genomic_DNA"/>
</dbReference>
<gene>
    <name evidence="1" type="ORF">UFOVP99_34</name>
</gene>